<dbReference type="Pfam" id="PF00873">
    <property type="entry name" value="ACR_tran"/>
    <property type="match status" value="1"/>
</dbReference>
<keyword evidence="7 8" id="KW-0472">Membrane</keyword>
<name>A0A318J8Q9_9NEIS</name>
<keyword evidence="2" id="KW-0813">Transport</keyword>
<dbReference type="PANTHER" id="PTHR32063:SF14">
    <property type="entry name" value="BLL4319 PROTEIN"/>
    <property type="match status" value="1"/>
</dbReference>
<dbReference type="FunFam" id="1.20.1640.10:FF:000001">
    <property type="entry name" value="Efflux pump membrane transporter"/>
    <property type="match status" value="1"/>
</dbReference>
<feature type="transmembrane region" description="Helical" evidence="8">
    <location>
        <begin position="973"/>
        <end position="993"/>
    </location>
</feature>
<evidence type="ECO:0000256" key="5">
    <source>
        <dbReference type="ARBA" id="ARBA00022692"/>
    </source>
</evidence>
<feature type="transmembrane region" description="Helical" evidence="8">
    <location>
        <begin position="844"/>
        <end position="864"/>
    </location>
</feature>
<evidence type="ECO:0000256" key="6">
    <source>
        <dbReference type="ARBA" id="ARBA00022989"/>
    </source>
</evidence>
<dbReference type="InterPro" id="IPR001036">
    <property type="entry name" value="Acrflvin-R"/>
</dbReference>
<reference evidence="9 10" key="1">
    <citation type="submission" date="2018-05" db="EMBL/GenBank/DDBJ databases">
        <title>Genomic Encyclopedia of Type Strains, Phase IV (KMG-IV): sequencing the most valuable type-strain genomes for metagenomic binning, comparative biology and taxonomic classification.</title>
        <authorList>
            <person name="Goeker M."/>
        </authorList>
    </citation>
    <scope>NUCLEOTIDE SEQUENCE [LARGE SCALE GENOMIC DNA]</scope>
    <source>
        <strain evidence="9 10">DSM 25134</strain>
    </source>
</reference>
<evidence type="ECO:0000256" key="3">
    <source>
        <dbReference type="ARBA" id="ARBA00022475"/>
    </source>
</evidence>
<feature type="transmembrane region" description="Helical" evidence="8">
    <location>
        <begin position="385"/>
        <end position="409"/>
    </location>
</feature>
<evidence type="ECO:0000313" key="10">
    <source>
        <dbReference type="Proteomes" id="UP000248395"/>
    </source>
</evidence>
<feature type="transmembrane region" description="Helical" evidence="8">
    <location>
        <begin position="871"/>
        <end position="895"/>
    </location>
</feature>
<dbReference type="OrthoDB" id="9757904at2"/>
<dbReference type="Proteomes" id="UP000248395">
    <property type="component" value="Unassembled WGS sequence"/>
</dbReference>
<feature type="transmembrane region" description="Helical" evidence="8">
    <location>
        <begin position="462"/>
        <end position="480"/>
    </location>
</feature>
<keyword evidence="4" id="KW-0997">Cell inner membrane</keyword>
<comment type="subcellular location">
    <subcellularLocation>
        <location evidence="1">Cell inner membrane</location>
        <topology evidence="1">Multi-pass membrane protein</topology>
    </subcellularLocation>
</comment>
<dbReference type="Gene3D" id="1.20.1640.10">
    <property type="entry name" value="Multidrug efflux transporter AcrB transmembrane domain"/>
    <property type="match status" value="2"/>
</dbReference>
<feature type="transmembrane region" description="Helical" evidence="8">
    <location>
        <begin position="359"/>
        <end position="379"/>
    </location>
</feature>
<keyword evidence="5 8" id="KW-0812">Transmembrane</keyword>
<dbReference type="Gene3D" id="3.30.70.1430">
    <property type="entry name" value="Multidrug efflux transporter AcrB pore domain"/>
    <property type="match status" value="2"/>
</dbReference>
<dbReference type="Gene3D" id="3.30.70.1440">
    <property type="entry name" value="Multidrug efflux transporter AcrB pore domain"/>
    <property type="match status" value="1"/>
</dbReference>
<feature type="transmembrane region" description="Helical" evidence="8">
    <location>
        <begin position="524"/>
        <end position="541"/>
    </location>
</feature>
<dbReference type="Gene3D" id="3.30.2090.10">
    <property type="entry name" value="Multidrug efflux transporter AcrB TolC docking domain, DN and DC subdomains"/>
    <property type="match status" value="2"/>
</dbReference>
<dbReference type="SUPFAM" id="SSF82866">
    <property type="entry name" value="Multidrug efflux transporter AcrB transmembrane domain"/>
    <property type="match status" value="2"/>
</dbReference>
<comment type="caution">
    <text evidence="9">The sequence shown here is derived from an EMBL/GenBank/DDBJ whole genome shotgun (WGS) entry which is preliminary data.</text>
</comment>
<dbReference type="InterPro" id="IPR027463">
    <property type="entry name" value="AcrB_DN_DC_subdom"/>
</dbReference>
<dbReference type="PANTHER" id="PTHR32063">
    <property type="match status" value="1"/>
</dbReference>
<dbReference type="SUPFAM" id="SSF82693">
    <property type="entry name" value="Multidrug efflux transporter AcrB pore domain, PN1, PN2, PC1 and PC2 subdomains"/>
    <property type="match status" value="4"/>
</dbReference>
<accession>A0A318J8Q9</accession>
<proteinExistence type="predicted"/>
<keyword evidence="10" id="KW-1185">Reference proteome</keyword>
<dbReference type="RefSeq" id="WP_110313535.1">
    <property type="nucleotide sequence ID" value="NZ_QJKC01000012.1"/>
</dbReference>
<sequence>MKFTDIFIRRPVLATTISLLLVVLGLRSLFGLPVNQYPQTQNAVVTISTTYYGADAKTIAGFITQPLEGAIAQAQGIDYMSSTSNSGVSTITANLRLNYDANRALTEINTQVNSVKNQLPAQAQQPVLTVQTGQTTDAMYLGFYSKTLANNSVTDFLNRVVKPKLDAIPGVQTAELLGARQFALRAWLDANKMAAHGVSATDVSNALAANNVLAAVGKTKGQMVSIPLTAATDLHSVEEFKKLAVKQSGDAIVRLQDIATVTLGSENYDFNVAFSGERSVFIGIKVAPEANILDVAKSVRTAFPAIQQQLPSGLTGQIVYDSTDFINTSIHEVVKTLLEALVIVTVVIFLFLGSFRAVLVPVIAMPLSLIGTFFMMLVLGYSINLLTLLALVLAIGLVVDDAIIVVENVDRHMKEGKTPLDAAIIAARELGSPILAMTVVLVAVYVPIGFQGGLTGALFTEFAFTLASAVTVSGVVALTLSPMMCSRFFRPEQDEGRLVKAIDHTFEKVQNGYRRLLHSLLETWQVLVVMAVIMLALLGVMTKMSQSELAPEEDQGIVLGQIVGAPTATADQMQTYAQQMYAISKAMPEYEQMFQITGTPTVNAGIGGILLKPWEDRTRSAKQIQQDLQDRWNKIAGVRVAAFQFPPLPGSSGLPVQFVIKTTEPFENLNEVSQQLLDKARSSGKFYFADVDLKIDAPQTTVVIDRDKATAMGMTQQDVANAMSAAMGGGYVNYFSIDGRSYKVIPQLLQKDRQNPSQLLDYQVRTPNAGMIALSTIAKLKTEVVPESITRFQQQNSATLSGVSGQAQGEVLKYLEDTLKEIAPSGYTVDYAGPSRQFSQESGGFALTMLFAVIIVFLTLAALFESFRDPVVILVSVPLALFGAMIFIFLGFSSINIYTEVGLVTLMGLISKHGILIVEVANDLRSKGASKLDAIVGAAEIRLRPILMTTAAMVFGVIPLVIASGAGAAGRHAMGLVIFTGLSIGTLFTLFVVPAMYMALASEHHGEPAAAAKTESAG</sequence>
<evidence type="ECO:0000256" key="8">
    <source>
        <dbReference type="SAM" id="Phobius"/>
    </source>
</evidence>
<evidence type="ECO:0000256" key="4">
    <source>
        <dbReference type="ARBA" id="ARBA00022519"/>
    </source>
</evidence>
<dbReference type="PRINTS" id="PR00702">
    <property type="entry name" value="ACRIFLAVINRP"/>
</dbReference>
<keyword evidence="6 8" id="KW-1133">Transmembrane helix</keyword>
<evidence type="ECO:0000256" key="1">
    <source>
        <dbReference type="ARBA" id="ARBA00004429"/>
    </source>
</evidence>
<dbReference type="GO" id="GO:0042910">
    <property type="term" value="F:xenobiotic transmembrane transporter activity"/>
    <property type="evidence" value="ECO:0007669"/>
    <property type="project" value="TreeGrafter"/>
</dbReference>
<protein>
    <submittedName>
        <fullName evidence="9">Multidrug efflux pump</fullName>
    </submittedName>
</protein>
<dbReference type="Gene3D" id="3.30.70.1320">
    <property type="entry name" value="Multidrug efflux transporter AcrB pore domain like"/>
    <property type="match status" value="1"/>
</dbReference>
<dbReference type="AlphaFoldDB" id="A0A318J8Q9"/>
<organism evidence="9 10">
    <name type="scientific">Aquitalea magnusonii</name>
    <dbReference type="NCBI Taxonomy" id="332411"/>
    <lineage>
        <taxon>Bacteria</taxon>
        <taxon>Pseudomonadati</taxon>
        <taxon>Pseudomonadota</taxon>
        <taxon>Betaproteobacteria</taxon>
        <taxon>Neisseriales</taxon>
        <taxon>Chromobacteriaceae</taxon>
        <taxon>Aquitalea</taxon>
    </lineage>
</organism>
<dbReference type="SUPFAM" id="SSF82714">
    <property type="entry name" value="Multidrug efflux transporter AcrB TolC docking domain, DN and DC subdomains"/>
    <property type="match status" value="2"/>
</dbReference>
<feature type="transmembrane region" description="Helical" evidence="8">
    <location>
        <begin position="333"/>
        <end position="352"/>
    </location>
</feature>
<feature type="transmembrane region" description="Helical" evidence="8">
    <location>
        <begin position="946"/>
        <end position="967"/>
    </location>
</feature>
<evidence type="ECO:0000313" key="9">
    <source>
        <dbReference type="EMBL" id="PXX44628.1"/>
    </source>
</evidence>
<dbReference type="EMBL" id="QJKC01000012">
    <property type="protein sequence ID" value="PXX44628.1"/>
    <property type="molecule type" value="Genomic_DNA"/>
</dbReference>
<feature type="transmembrane region" description="Helical" evidence="8">
    <location>
        <begin position="430"/>
        <end position="450"/>
    </location>
</feature>
<evidence type="ECO:0000256" key="7">
    <source>
        <dbReference type="ARBA" id="ARBA00023136"/>
    </source>
</evidence>
<keyword evidence="3" id="KW-1003">Cell membrane</keyword>
<gene>
    <name evidence="9" type="ORF">DFR38_11247</name>
</gene>
<evidence type="ECO:0000256" key="2">
    <source>
        <dbReference type="ARBA" id="ARBA00022448"/>
    </source>
</evidence>
<dbReference type="GO" id="GO:0005886">
    <property type="term" value="C:plasma membrane"/>
    <property type="evidence" value="ECO:0007669"/>
    <property type="project" value="UniProtKB-SubCell"/>
</dbReference>